<dbReference type="GO" id="GO:0005524">
    <property type="term" value="F:ATP binding"/>
    <property type="evidence" value="ECO:0007669"/>
    <property type="project" value="UniProtKB-KW"/>
</dbReference>
<evidence type="ECO:0000256" key="3">
    <source>
        <dbReference type="ARBA" id="ARBA00022448"/>
    </source>
</evidence>
<evidence type="ECO:0000256" key="4">
    <source>
        <dbReference type="ARBA" id="ARBA00022741"/>
    </source>
</evidence>
<keyword evidence="9" id="KW-1185">Reference proteome</keyword>
<dbReference type="InterPro" id="IPR017871">
    <property type="entry name" value="ABC_transporter-like_CS"/>
</dbReference>
<evidence type="ECO:0000259" key="7">
    <source>
        <dbReference type="PROSITE" id="PS50893"/>
    </source>
</evidence>
<dbReference type="InterPro" id="IPR050763">
    <property type="entry name" value="ABC_transporter_ATP-binding"/>
</dbReference>
<feature type="domain" description="ABC transporter" evidence="7">
    <location>
        <begin position="5"/>
        <end position="235"/>
    </location>
</feature>
<keyword evidence="5 8" id="KW-0067">ATP-binding</keyword>
<proteinExistence type="inferred from homology"/>
<dbReference type="CDD" id="cd03230">
    <property type="entry name" value="ABC_DR_subfamily_A"/>
    <property type="match status" value="1"/>
</dbReference>
<comment type="subcellular location">
    <subcellularLocation>
        <location evidence="1">Cell membrane</location>
        <topology evidence="1">Peripheral membrane protein</topology>
    </subcellularLocation>
</comment>
<comment type="caution">
    <text evidence="8">The sequence shown here is derived from an EMBL/GenBank/DDBJ whole genome shotgun (WGS) entry which is preliminary data.</text>
</comment>
<keyword evidence="4" id="KW-0547">Nucleotide-binding</keyword>
<dbReference type="SUPFAM" id="SSF52540">
    <property type="entry name" value="P-loop containing nucleoside triphosphate hydrolases"/>
    <property type="match status" value="1"/>
</dbReference>
<dbReference type="EMBL" id="BAAANJ010000005">
    <property type="protein sequence ID" value="GAA1808807.1"/>
    <property type="molecule type" value="Genomic_DNA"/>
</dbReference>
<dbReference type="Gene3D" id="3.40.50.300">
    <property type="entry name" value="P-loop containing nucleotide triphosphate hydrolases"/>
    <property type="match status" value="1"/>
</dbReference>
<dbReference type="PROSITE" id="PS50893">
    <property type="entry name" value="ABC_TRANSPORTER_2"/>
    <property type="match status" value="1"/>
</dbReference>
<gene>
    <name evidence="8" type="ORF">GCM10009749_16570</name>
</gene>
<dbReference type="PROSITE" id="PS00211">
    <property type="entry name" value="ABC_TRANSPORTER_1"/>
    <property type="match status" value="1"/>
</dbReference>
<keyword evidence="3" id="KW-0813">Transport</keyword>
<comment type="similarity">
    <text evidence="2">Belongs to the ABC transporter superfamily.</text>
</comment>
<evidence type="ECO:0000313" key="9">
    <source>
        <dbReference type="Proteomes" id="UP001500002"/>
    </source>
</evidence>
<keyword evidence="6" id="KW-0046">Antibiotic resistance</keyword>
<dbReference type="RefSeq" id="WP_344295339.1">
    <property type="nucleotide sequence ID" value="NZ_BAAANJ010000005.1"/>
</dbReference>
<dbReference type="InterPro" id="IPR027417">
    <property type="entry name" value="P-loop_NTPase"/>
</dbReference>
<reference evidence="8 9" key="1">
    <citation type="journal article" date="2019" name="Int. J. Syst. Evol. Microbiol.">
        <title>The Global Catalogue of Microorganisms (GCM) 10K type strain sequencing project: providing services to taxonomists for standard genome sequencing and annotation.</title>
        <authorList>
            <consortium name="The Broad Institute Genomics Platform"/>
            <consortium name="The Broad Institute Genome Sequencing Center for Infectious Disease"/>
            <person name="Wu L."/>
            <person name="Ma J."/>
        </authorList>
    </citation>
    <scope>NUCLEOTIDE SEQUENCE [LARGE SCALE GENOMIC DNA]</scope>
    <source>
        <strain evidence="8 9">JCM 14322</strain>
    </source>
</reference>
<evidence type="ECO:0000256" key="1">
    <source>
        <dbReference type="ARBA" id="ARBA00004202"/>
    </source>
</evidence>
<dbReference type="Proteomes" id="UP001500002">
    <property type="component" value="Unassembled WGS sequence"/>
</dbReference>
<accession>A0ABN2M4W4</accession>
<name>A0ABN2M4W4_9MICO</name>
<sequence length="309" mass="33532">MNTVISTRGLQKRFGRTIALDGLDLTVDAGEIHGFLGPNGAGKSTTIRILLGLARASGGEATLFGSNPWTDAAGLHRRIGYVPGDVSVWPNLTGGEAIDLLSRLRGGVTDKADYESRKQRLIDVFQFDPRKKGRAYSKGNRQKVALIAAFATPADLYLLDEPTSGLDPLMEQVFNREIARVTAEGATVLLSSHILSEVEELCDRVTIIRAGRTVESGTMAELRHLTRTEIAFAAESVPMPFEEIEGSHDLLIDHGRVSFTVDSDRVASVLPELARLDVKGLTVSPPSLEELFLRHYGDELVTLGQAARS</sequence>
<dbReference type="SMART" id="SM00382">
    <property type="entry name" value="AAA"/>
    <property type="match status" value="1"/>
</dbReference>
<dbReference type="InterPro" id="IPR003593">
    <property type="entry name" value="AAA+_ATPase"/>
</dbReference>
<organism evidence="8 9">
    <name type="scientific">Agromyces neolithicus</name>
    <dbReference type="NCBI Taxonomy" id="269420"/>
    <lineage>
        <taxon>Bacteria</taxon>
        <taxon>Bacillati</taxon>
        <taxon>Actinomycetota</taxon>
        <taxon>Actinomycetes</taxon>
        <taxon>Micrococcales</taxon>
        <taxon>Microbacteriaceae</taxon>
        <taxon>Agromyces</taxon>
    </lineage>
</organism>
<evidence type="ECO:0000313" key="8">
    <source>
        <dbReference type="EMBL" id="GAA1808807.1"/>
    </source>
</evidence>
<protein>
    <submittedName>
        <fullName evidence="8">ABC transporter ATP-binding protein</fullName>
    </submittedName>
</protein>
<dbReference type="PANTHER" id="PTHR42711:SF5">
    <property type="entry name" value="ABC TRANSPORTER ATP-BINDING PROTEIN NATA"/>
    <property type="match status" value="1"/>
</dbReference>
<evidence type="ECO:0000256" key="6">
    <source>
        <dbReference type="ARBA" id="ARBA00023251"/>
    </source>
</evidence>
<evidence type="ECO:0000256" key="5">
    <source>
        <dbReference type="ARBA" id="ARBA00022840"/>
    </source>
</evidence>
<evidence type="ECO:0000256" key="2">
    <source>
        <dbReference type="ARBA" id="ARBA00005417"/>
    </source>
</evidence>
<dbReference type="Pfam" id="PF00005">
    <property type="entry name" value="ABC_tran"/>
    <property type="match status" value="1"/>
</dbReference>
<dbReference type="InterPro" id="IPR003439">
    <property type="entry name" value="ABC_transporter-like_ATP-bd"/>
</dbReference>
<dbReference type="PANTHER" id="PTHR42711">
    <property type="entry name" value="ABC TRANSPORTER ATP-BINDING PROTEIN"/>
    <property type="match status" value="1"/>
</dbReference>